<organism evidence="2 3">
    <name type="scientific">Alcanivorax jadensis T9</name>
    <dbReference type="NCBI Taxonomy" id="1177181"/>
    <lineage>
        <taxon>Bacteria</taxon>
        <taxon>Pseudomonadati</taxon>
        <taxon>Pseudomonadota</taxon>
        <taxon>Gammaproteobacteria</taxon>
        <taxon>Oceanospirillales</taxon>
        <taxon>Alcanivoracaceae</taxon>
        <taxon>Alcanivorax</taxon>
    </lineage>
</organism>
<keyword evidence="2" id="KW-0378">Hydrolase</keyword>
<evidence type="ECO:0000313" key="3">
    <source>
        <dbReference type="Proteomes" id="UP000029443"/>
    </source>
</evidence>
<feature type="domain" description="AB hydrolase-1" evidence="1">
    <location>
        <begin position="2"/>
        <end position="251"/>
    </location>
</feature>
<dbReference type="EMBL" id="ARXU01000006">
    <property type="protein sequence ID" value="KGD61028.1"/>
    <property type="molecule type" value="Genomic_DNA"/>
</dbReference>
<dbReference type="Pfam" id="PF12697">
    <property type="entry name" value="Abhydrolase_6"/>
    <property type="match status" value="1"/>
</dbReference>
<dbReference type="Gene3D" id="3.40.50.1820">
    <property type="entry name" value="alpha/beta hydrolase"/>
    <property type="match status" value="1"/>
</dbReference>
<name>A0ABR4WCQ4_9GAMM</name>
<dbReference type="PANTHER" id="PTHR46438:SF11">
    <property type="entry name" value="LIPASE-RELATED"/>
    <property type="match status" value="1"/>
</dbReference>
<dbReference type="SUPFAM" id="SSF53474">
    <property type="entry name" value="alpha/beta-Hydrolases"/>
    <property type="match status" value="1"/>
</dbReference>
<gene>
    <name evidence="2" type="ORF">T9A_01888</name>
</gene>
<proteinExistence type="predicted"/>
<sequence>MLMLHNGGTDHSIWEPVTKELESRYRITAIDWLGYGESAAMQEGRALDIYADVIADVIDQLTLDKVVLVGNCVGAAAAIHFARKDAERKPGARSVEKLVLFNVLTSSTLALGSRTAARVLTTAFGRRVMQGFSRLVTQREWGRSVVVGFQIKAAGMVSERLRTQLADRFRQPSNADTLMALGEQVFLGFGFEKLDKTSNGMPPAMVIWGKHNQVLSVAKGRKFIQRYQPAQHHIEHGGHLLMMEAPQRCAELMTNFVSE</sequence>
<dbReference type="InterPro" id="IPR000073">
    <property type="entry name" value="AB_hydrolase_1"/>
</dbReference>
<evidence type="ECO:0000259" key="1">
    <source>
        <dbReference type="Pfam" id="PF12697"/>
    </source>
</evidence>
<dbReference type="Proteomes" id="UP000029443">
    <property type="component" value="Unassembled WGS sequence"/>
</dbReference>
<keyword evidence="3" id="KW-1185">Reference proteome</keyword>
<dbReference type="InterPro" id="IPR029058">
    <property type="entry name" value="AB_hydrolase_fold"/>
</dbReference>
<accession>A0ABR4WCQ4</accession>
<comment type="caution">
    <text evidence="2">The sequence shown here is derived from an EMBL/GenBank/DDBJ whole genome shotgun (WGS) entry which is preliminary data.</text>
</comment>
<reference evidence="2 3" key="1">
    <citation type="submission" date="2012-09" db="EMBL/GenBank/DDBJ databases">
        <title>Genome Sequence of alkane-degrading Bacterium Alcanivorax jadensis T9.</title>
        <authorList>
            <person name="Lai Q."/>
            <person name="Shao Z."/>
        </authorList>
    </citation>
    <scope>NUCLEOTIDE SEQUENCE [LARGE SCALE GENOMIC DNA]</scope>
    <source>
        <strain evidence="2 3">T9</strain>
    </source>
</reference>
<dbReference type="GO" id="GO:0016787">
    <property type="term" value="F:hydrolase activity"/>
    <property type="evidence" value="ECO:0007669"/>
    <property type="project" value="UniProtKB-KW"/>
</dbReference>
<evidence type="ECO:0000313" key="2">
    <source>
        <dbReference type="EMBL" id="KGD61028.1"/>
    </source>
</evidence>
<protein>
    <submittedName>
        <fullName evidence="2">Alpha/beta hydrolase fold protein</fullName>
    </submittedName>
</protein>
<dbReference type="PANTHER" id="PTHR46438">
    <property type="entry name" value="ALPHA/BETA-HYDROLASES SUPERFAMILY PROTEIN"/>
    <property type="match status" value="1"/>
</dbReference>